<sequence length="293" mass="32989">MQEFEGCSKAFSRLENLKIHLRSHTGEKPYECQHPDCHKSFSNSSDRAKHQRTHVDTKPYACQIQGCNKRYTDPSSLRKHIKSHSVKEQQARKKLRRDSDLSEDGLAECLTVQPLQLSISPQDLNETSHHLPAQDFFTVLTSNHGSKSNTLRSPMAIRADPLHKANHHNYQIHHSLQCHQNQKITQNLPTAPSSLQKHLPQNGPHSLLPPLPTSNRFQAPLSSSFNQNRAVLQDGFSVCSYGDSVMQISQIPIFEDDLISADTSLPEIQQMHTSSSGVCEDGYLHIPRSSSHI</sequence>
<reference evidence="12 13" key="1">
    <citation type="journal article" date="2019" name="Sci. Data">
        <title>Hybrid genome assembly and annotation of Danionella translucida.</title>
        <authorList>
            <person name="Kadobianskyi M."/>
            <person name="Schulze L."/>
            <person name="Schuelke M."/>
            <person name="Judkewitz B."/>
        </authorList>
    </citation>
    <scope>NUCLEOTIDE SEQUENCE [LARGE SCALE GENOMIC DNA]</scope>
    <source>
        <strain evidence="12 13">Bolton</strain>
    </source>
</reference>
<keyword evidence="5 9" id="KW-0863">Zinc-finger</keyword>
<evidence type="ECO:0000256" key="7">
    <source>
        <dbReference type="ARBA" id="ARBA00023125"/>
    </source>
</evidence>
<dbReference type="PANTHER" id="PTHR45718:SF1">
    <property type="entry name" value="ZINC FINGER PROTEIN GLIS3"/>
    <property type="match status" value="1"/>
</dbReference>
<comment type="similarity">
    <text evidence="2">Belongs to the GLI C2H2-type zinc-finger protein family.</text>
</comment>
<dbReference type="FunFam" id="3.30.160.60:FF:000359">
    <property type="entry name" value="GLIS family zinc finger 2"/>
    <property type="match status" value="1"/>
</dbReference>
<dbReference type="PROSITE" id="PS50157">
    <property type="entry name" value="ZINC_FINGER_C2H2_2"/>
    <property type="match status" value="3"/>
</dbReference>
<dbReference type="InterPro" id="IPR013087">
    <property type="entry name" value="Znf_C2H2_type"/>
</dbReference>
<dbReference type="PANTHER" id="PTHR45718">
    <property type="entry name" value="TRANSCRIPTIONAL ACTIVATOR CUBITUS INTERRUPTUS"/>
    <property type="match status" value="1"/>
</dbReference>
<dbReference type="Pfam" id="PF00096">
    <property type="entry name" value="zf-C2H2"/>
    <property type="match status" value="3"/>
</dbReference>
<dbReference type="OrthoDB" id="3214149at2759"/>
<accession>A0A553PRB2</accession>
<evidence type="ECO:0000256" key="8">
    <source>
        <dbReference type="ARBA" id="ARBA00023242"/>
    </source>
</evidence>
<evidence type="ECO:0000256" key="2">
    <source>
        <dbReference type="ARBA" id="ARBA00010831"/>
    </source>
</evidence>
<evidence type="ECO:0000256" key="10">
    <source>
        <dbReference type="SAM" id="MobiDB-lite"/>
    </source>
</evidence>
<dbReference type="AlphaFoldDB" id="A0A553PRB2"/>
<keyword evidence="6" id="KW-0862">Zinc</keyword>
<keyword evidence="3" id="KW-0479">Metal-binding</keyword>
<dbReference type="InterPro" id="IPR036236">
    <property type="entry name" value="Znf_C2H2_sf"/>
</dbReference>
<evidence type="ECO:0000259" key="11">
    <source>
        <dbReference type="PROSITE" id="PS50157"/>
    </source>
</evidence>
<dbReference type="GO" id="GO:0005634">
    <property type="term" value="C:nucleus"/>
    <property type="evidence" value="ECO:0007669"/>
    <property type="project" value="UniProtKB-SubCell"/>
</dbReference>
<evidence type="ECO:0000256" key="9">
    <source>
        <dbReference type="PROSITE-ProRule" id="PRU00042"/>
    </source>
</evidence>
<dbReference type="GO" id="GO:0008270">
    <property type="term" value="F:zinc ion binding"/>
    <property type="evidence" value="ECO:0007669"/>
    <property type="project" value="UniProtKB-KW"/>
</dbReference>
<evidence type="ECO:0000256" key="4">
    <source>
        <dbReference type="ARBA" id="ARBA00022737"/>
    </source>
</evidence>
<evidence type="ECO:0000256" key="5">
    <source>
        <dbReference type="ARBA" id="ARBA00022771"/>
    </source>
</evidence>
<keyword evidence="8" id="KW-0539">Nucleus</keyword>
<comment type="subcellular location">
    <subcellularLocation>
        <location evidence="1">Nucleus</location>
    </subcellularLocation>
</comment>
<gene>
    <name evidence="12" type="ORF">DNTS_032306</name>
</gene>
<dbReference type="FunFam" id="3.30.160.60:FF:003185">
    <property type="entry name" value="Lame duck, isoform C"/>
    <property type="match status" value="1"/>
</dbReference>
<dbReference type="SUPFAM" id="SSF57667">
    <property type="entry name" value="beta-beta-alpha zinc fingers"/>
    <property type="match status" value="2"/>
</dbReference>
<dbReference type="GO" id="GO:0000978">
    <property type="term" value="F:RNA polymerase II cis-regulatory region sequence-specific DNA binding"/>
    <property type="evidence" value="ECO:0007669"/>
    <property type="project" value="TreeGrafter"/>
</dbReference>
<name>A0A553PRB2_9TELE</name>
<dbReference type="PROSITE" id="PS00028">
    <property type="entry name" value="ZINC_FINGER_C2H2_1"/>
    <property type="match status" value="2"/>
</dbReference>
<evidence type="ECO:0000256" key="1">
    <source>
        <dbReference type="ARBA" id="ARBA00004123"/>
    </source>
</evidence>
<feature type="region of interest" description="Disordered" evidence="10">
    <location>
        <begin position="190"/>
        <end position="209"/>
    </location>
</feature>
<evidence type="ECO:0000313" key="13">
    <source>
        <dbReference type="Proteomes" id="UP000316079"/>
    </source>
</evidence>
<organism evidence="12 13">
    <name type="scientific">Danionella cerebrum</name>
    <dbReference type="NCBI Taxonomy" id="2873325"/>
    <lineage>
        <taxon>Eukaryota</taxon>
        <taxon>Metazoa</taxon>
        <taxon>Chordata</taxon>
        <taxon>Craniata</taxon>
        <taxon>Vertebrata</taxon>
        <taxon>Euteleostomi</taxon>
        <taxon>Actinopterygii</taxon>
        <taxon>Neopterygii</taxon>
        <taxon>Teleostei</taxon>
        <taxon>Ostariophysi</taxon>
        <taxon>Cypriniformes</taxon>
        <taxon>Danionidae</taxon>
        <taxon>Danioninae</taxon>
        <taxon>Danionella</taxon>
    </lineage>
</organism>
<feature type="domain" description="C2H2-type" evidence="11">
    <location>
        <begin position="30"/>
        <end position="59"/>
    </location>
</feature>
<keyword evidence="4" id="KW-0677">Repeat</keyword>
<protein>
    <recommendedName>
        <fullName evidence="11">C2H2-type domain-containing protein</fullName>
    </recommendedName>
</protein>
<evidence type="ECO:0000313" key="12">
    <source>
        <dbReference type="EMBL" id="TRY80216.1"/>
    </source>
</evidence>
<evidence type="ECO:0000256" key="6">
    <source>
        <dbReference type="ARBA" id="ARBA00022833"/>
    </source>
</evidence>
<evidence type="ECO:0000256" key="3">
    <source>
        <dbReference type="ARBA" id="ARBA00022723"/>
    </source>
</evidence>
<dbReference type="FunFam" id="3.30.160.60:FF:000019">
    <property type="entry name" value="GLI family zinc finger 3"/>
    <property type="match status" value="1"/>
</dbReference>
<comment type="caution">
    <text evidence="12">The sequence shown here is derived from an EMBL/GenBank/DDBJ whole genome shotgun (WGS) entry which is preliminary data.</text>
</comment>
<feature type="domain" description="C2H2-type" evidence="11">
    <location>
        <begin position="60"/>
        <end position="89"/>
    </location>
</feature>
<dbReference type="Gene3D" id="3.30.160.60">
    <property type="entry name" value="Classic Zinc Finger"/>
    <property type="match status" value="3"/>
</dbReference>
<dbReference type="InterPro" id="IPR043359">
    <property type="entry name" value="GLI-like"/>
</dbReference>
<dbReference type="Proteomes" id="UP000316079">
    <property type="component" value="Unassembled WGS sequence"/>
</dbReference>
<proteinExistence type="inferred from homology"/>
<keyword evidence="13" id="KW-1185">Reference proteome</keyword>
<dbReference type="GO" id="GO:0000981">
    <property type="term" value="F:DNA-binding transcription factor activity, RNA polymerase II-specific"/>
    <property type="evidence" value="ECO:0007669"/>
    <property type="project" value="TreeGrafter"/>
</dbReference>
<dbReference type="SMART" id="SM00355">
    <property type="entry name" value="ZnF_C2H2"/>
    <property type="match status" value="3"/>
</dbReference>
<feature type="domain" description="C2H2-type" evidence="11">
    <location>
        <begin position="2"/>
        <end position="29"/>
    </location>
</feature>
<feature type="region of interest" description="Disordered" evidence="10">
    <location>
        <begin position="73"/>
        <end position="99"/>
    </location>
</feature>
<dbReference type="EMBL" id="SRMA01026651">
    <property type="protein sequence ID" value="TRY80216.1"/>
    <property type="molecule type" value="Genomic_DNA"/>
</dbReference>
<keyword evidence="7" id="KW-0238">DNA-binding</keyword>
<dbReference type="STRING" id="623744.A0A553PRB2"/>